<dbReference type="PRINTS" id="PR00702">
    <property type="entry name" value="ACRIFLAVINRP"/>
</dbReference>
<feature type="transmembrane region" description="Helical" evidence="1">
    <location>
        <begin position="868"/>
        <end position="887"/>
    </location>
</feature>
<dbReference type="Gene3D" id="3.30.70.1440">
    <property type="entry name" value="Multidrug efflux transporter AcrB pore domain"/>
    <property type="match status" value="1"/>
</dbReference>
<dbReference type="KEGG" id="cad:Curi_c03070"/>
<dbReference type="RefSeq" id="WP_014966524.1">
    <property type="nucleotide sequence ID" value="NC_018664.1"/>
</dbReference>
<organism evidence="2 3">
    <name type="scientific">Gottschalkia acidurici (strain ATCC 7906 / DSM 604 / BCRC 14475 / CIP 104303 / KCTC 5404 / NCIMB 10678 / 9a)</name>
    <name type="common">Clostridium acidurici</name>
    <dbReference type="NCBI Taxonomy" id="1128398"/>
    <lineage>
        <taxon>Bacteria</taxon>
        <taxon>Bacillati</taxon>
        <taxon>Bacillota</taxon>
        <taxon>Tissierellia</taxon>
        <taxon>Tissierellales</taxon>
        <taxon>Gottschalkiaceae</taxon>
        <taxon>Gottschalkia</taxon>
    </lineage>
</organism>
<dbReference type="HOGENOM" id="CLU_002755_1_2_9"/>
<dbReference type="Gene3D" id="3.30.70.1430">
    <property type="entry name" value="Multidrug efflux transporter AcrB pore domain"/>
    <property type="match status" value="2"/>
</dbReference>
<keyword evidence="1" id="KW-0472">Membrane</keyword>
<dbReference type="PANTHER" id="PTHR32063">
    <property type="match status" value="1"/>
</dbReference>
<dbReference type="eggNOG" id="COG0841">
    <property type="taxonomic scope" value="Bacteria"/>
</dbReference>
<dbReference type="PATRIC" id="fig|1128398.3.peg.317"/>
<feature type="transmembrane region" description="Helical" evidence="1">
    <location>
        <begin position="357"/>
        <end position="376"/>
    </location>
</feature>
<feature type="transmembrane region" description="Helical" evidence="1">
    <location>
        <begin position="331"/>
        <end position="350"/>
    </location>
</feature>
<feature type="transmembrane region" description="Helical" evidence="1">
    <location>
        <begin position="428"/>
        <end position="448"/>
    </location>
</feature>
<dbReference type="GO" id="GO:0005886">
    <property type="term" value="C:plasma membrane"/>
    <property type="evidence" value="ECO:0007669"/>
    <property type="project" value="TreeGrafter"/>
</dbReference>
<keyword evidence="1" id="KW-0812">Transmembrane</keyword>
<dbReference type="SUPFAM" id="SSF82693">
    <property type="entry name" value="Multidrug efflux transporter AcrB pore domain, PN1, PN2, PC1 and PC2 subdomains"/>
    <property type="match status" value="3"/>
</dbReference>
<feature type="transmembrane region" description="Helical" evidence="1">
    <location>
        <begin position="460"/>
        <end position="487"/>
    </location>
</feature>
<reference evidence="2 3" key="1">
    <citation type="journal article" date="2012" name="PLoS ONE">
        <title>The purine-utilizing bacterium Clostridium acidurici 9a: a genome-guided metabolic reconsideration.</title>
        <authorList>
            <person name="Hartwich K."/>
            <person name="Poehlein A."/>
            <person name="Daniel R."/>
        </authorList>
    </citation>
    <scope>NUCLEOTIDE SEQUENCE [LARGE SCALE GENOMIC DNA]</scope>
    <source>
        <strain evidence="3">ATCC 7906 / DSM 604 / BCRC 14475 / CIP 104303 / KCTC 5404 / NCIMB 10678 / 9a</strain>
    </source>
</reference>
<evidence type="ECO:0000256" key="1">
    <source>
        <dbReference type="SAM" id="Phobius"/>
    </source>
</evidence>
<dbReference type="OrthoDB" id="9757876at2"/>
<feature type="transmembrane region" description="Helical" evidence="1">
    <location>
        <begin position="964"/>
        <end position="985"/>
    </location>
</feature>
<dbReference type="EMBL" id="CP003326">
    <property type="protein sequence ID" value="AFS77387.1"/>
    <property type="molecule type" value="Genomic_DNA"/>
</dbReference>
<feature type="transmembrane region" description="Helical" evidence="1">
    <location>
        <begin position="540"/>
        <end position="562"/>
    </location>
</feature>
<keyword evidence="1" id="KW-1133">Transmembrane helix</keyword>
<dbReference type="SUPFAM" id="SSF82866">
    <property type="entry name" value="Multidrug efflux transporter AcrB transmembrane domain"/>
    <property type="match status" value="2"/>
</dbReference>
<protein>
    <submittedName>
        <fullName evidence="2">Acriflavin resistance protein</fullName>
    </submittedName>
</protein>
<feature type="transmembrane region" description="Helical" evidence="1">
    <location>
        <begin position="997"/>
        <end position="1023"/>
    </location>
</feature>
<dbReference type="Pfam" id="PF00873">
    <property type="entry name" value="ACR_tran"/>
    <property type="match status" value="1"/>
</dbReference>
<dbReference type="STRING" id="1128398.Curi_c03070"/>
<evidence type="ECO:0000313" key="3">
    <source>
        <dbReference type="Proteomes" id="UP000006094"/>
    </source>
</evidence>
<proteinExistence type="predicted"/>
<accession>K0AXB3</accession>
<sequence length="1042" mass="113212">MNLSKISVNKPVTTIMVALIVVILGAISLSRLPIDLLPEMDIPVSVVMTTYEGVGPQEIEELITKPLENSVSTVSNIKQVSSTSSEGASIIIAEFTQGTDMDFAALEMREKIDLVKGFLPQDAKDPMVIKVDPNSMPVLQLAITGNEDLSELQTIGEDTIQPRLERIAGVASVSISGGYENQIEIIVNEERLKGYGLSIDSISQVLRAENLNLPGGEVTKGSQKLTIRTKGQFTSLDEIKNLSIPLSSGGVVALKDVSEVNMTYKDISSIVKSDGKRSMSVSIQKQSGTNTVKVVEAIHDEIKKLQKDLPGVKIDVVMDQSVYIKDSINNVVDNAISGAVLAVAILYLFLRNVRSTLVVATSIPMSIICTFILMYFNGITLNLMTLGGLVLGIGMLVDNAIVVLENIYRFREEGHSKIEAAVKGAGEVGMAVIASTLTTLAVFLPIAFVDGMAAVMFKELALTISMSLIASLLVSITIVPMLSSKLLEIDETKEKKRRGIFKILGIFDFFHDIFDKVFEKVENIYKRILRWALNHRKSTILIALGIFLGTISLIPAIGMEFFPNMDQGEFTINVKLPEGSELDKTDNIVQQIEGHLEKIKEIDAIFSSVGSSGNQMQMGSNGSNNGTINVRLKDLKDRNRSVDQVADEARNFVKDIPGAEISVQVSSMTSGFGGGSPVNIKIKGDNLDKLEIIGEDVKEIVESVEGTREVKSSMEEGIPEVQIVVNRENASHYGLTAAQIASSVKGNISGQLATRYKLNEEEIDVFIKGDSIYKESISNLRQSSINTPLGITIPLEQVANVVIEKGPITIDRESQVRTISVSSQIVDRDLGSITNDIEEKLSKYDMPEGYTYESGGENKEMMESFKSLLLALLLALVLVYMVIASQFESLLHPFTIMLSVPLAFSGGALGLFVTGRSLSVPAFIGVITLAGVVVNNAIVLIDYIEIRRKSGEERQEAIINAGPIRLRPILMTTLTTVLGLIPMALGIGDGAEAMAPMATVVVGGLTLSTVLTLVFVPVMYTMFDDLTKFIKRKIFRNKTVEA</sequence>
<evidence type="ECO:0000313" key="2">
    <source>
        <dbReference type="EMBL" id="AFS77387.1"/>
    </source>
</evidence>
<feature type="transmembrane region" description="Helical" evidence="1">
    <location>
        <begin position="388"/>
        <end position="408"/>
    </location>
</feature>
<feature type="transmembrane region" description="Helical" evidence="1">
    <location>
        <begin position="920"/>
        <end position="944"/>
    </location>
</feature>
<dbReference type="InterPro" id="IPR027463">
    <property type="entry name" value="AcrB_DN_DC_subdom"/>
</dbReference>
<feature type="transmembrane region" description="Helical" evidence="1">
    <location>
        <begin position="894"/>
        <end position="914"/>
    </location>
</feature>
<dbReference type="Gene3D" id="3.30.70.1320">
    <property type="entry name" value="Multidrug efflux transporter AcrB pore domain like"/>
    <property type="match status" value="1"/>
</dbReference>
<dbReference type="Gene3D" id="3.30.2090.10">
    <property type="entry name" value="Multidrug efflux transporter AcrB TolC docking domain, DN and DC subdomains"/>
    <property type="match status" value="2"/>
</dbReference>
<dbReference type="InterPro" id="IPR001036">
    <property type="entry name" value="Acrflvin-R"/>
</dbReference>
<dbReference type="AlphaFoldDB" id="K0AXB3"/>
<gene>
    <name evidence="2" type="ordered locus">Curi_c03070</name>
</gene>
<dbReference type="Gene3D" id="1.20.1640.10">
    <property type="entry name" value="Multidrug efflux transporter AcrB transmembrane domain"/>
    <property type="match status" value="2"/>
</dbReference>
<dbReference type="GO" id="GO:0042910">
    <property type="term" value="F:xenobiotic transmembrane transporter activity"/>
    <property type="evidence" value="ECO:0007669"/>
    <property type="project" value="TreeGrafter"/>
</dbReference>
<dbReference type="PANTHER" id="PTHR32063:SF0">
    <property type="entry name" value="SWARMING MOTILITY PROTEIN SWRC"/>
    <property type="match status" value="1"/>
</dbReference>
<feature type="transmembrane region" description="Helical" evidence="1">
    <location>
        <begin position="12"/>
        <end position="32"/>
    </location>
</feature>
<dbReference type="SUPFAM" id="SSF82714">
    <property type="entry name" value="Multidrug efflux transporter AcrB TolC docking domain, DN and DC subdomains"/>
    <property type="match status" value="2"/>
</dbReference>
<name>K0AXB3_GOTA9</name>
<dbReference type="Proteomes" id="UP000006094">
    <property type="component" value="Chromosome"/>
</dbReference>
<keyword evidence="3" id="KW-1185">Reference proteome</keyword>